<evidence type="ECO:0000313" key="4">
    <source>
        <dbReference type="EMBL" id="QIN79778.1"/>
    </source>
</evidence>
<dbReference type="RefSeq" id="WP_166397451.1">
    <property type="nucleotide sequence ID" value="NZ_CP045121.1"/>
</dbReference>
<keyword evidence="2" id="KW-0560">Oxidoreductase</keyword>
<protein>
    <recommendedName>
        <fullName evidence="6">Nitrogenase/oxidoreductase component 1 domain-containing protein</fullName>
    </recommendedName>
</protein>
<keyword evidence="5" id="KW-1185">Reference proteome</keyword>
<dbReference type="KEGG" id="rmar:GBA65_15960"/>
<dbReference type="PANTHER" id="PTHR39429:SF3">
    <property type="entry name" value="LIGHT-INDEPENDENT PROTOCHLOROPHYLLIDE REDUCTASE SUBUNIT N"/>
    <property type="match status" value="1"/>
</dbReference>
<proteinExistence type="predicted"/>
<evidence type="ECO:0000256" key="1">
    <source>
        <dbReference type="ARBA" id="ARBA00022531"/>
    </source>
</evidence>
<name>A0A6G8Q030_9ACTN</name>
<dbReference type="Gene3D" id="3.40.50.1980">
    <property type="entry name" value="Nitrogenase molybdenum iron protein domain"/>
    <property type="match status" value="2"/>
</dbReference>
<dbReference type="GO" id="GO:0015979">
    <property type="term" value="P:photosynthesis"/>
    <property type="evidence" value="ECO:0007669"/>
    <property type="project" value="UniProtKB-KW"/>
</dbReference>
<evidence type="ECO:0000256" key="3">
    <source>
        <dbReference type="ARBA" id="ARBA00023171"/>
    </source>
</evidence>
<dbReference type="EMBL" id="CP045121">
    <property type="protein sequence ID" value="QIN79778.1"/>
    <property type="molecule type" value="Genomic_DNA"/>
</dbReference>
<dbReference type="SUPFAM" id="SSF53807">
    <property type="entry name" value="Helical backbone' metal receptor"/>
    <property type="match status" value="1"/>
</dbReference>
<gene>
    <name evidence="4" type="ORF">GBA65_15960</name>
</gene>
<keyword evidence="1" id="KW-0602">Photosynthesis</keyword>
<dbReference type="GO" id="GO:0015995">
    <property type="term" value="P:chlorophyll biosynthetic process"/>
    <property type="evidence" value="ECO:0007669"/>
    <property type="project" value="UniProtKB-KW"/>
</dbReference>
<dbReference type="GO" id="GO:0016491">
    <property type="term" value="F:oxidoreductase activity"/>
    <property type="evidence" value="ECO:0007669"/>
    <property type="project" value="UniProtKB-KW"/>
</dbReference>
<sequence length="206" mass="21367">MVGEGTVVAVLDPYLVGAAREAEERGAEVVRTLFPVGVDGTARFVGDVVAATGGVTSEGPAPGGCGRRWSTCAPGSAARGCSSRGFGMEIPLARFLANAGAVVLEVGTPRLEKRFLGVELSALGSDVDVVEAPDWRAQLGRIEAARPDVVVAGPGLFVPLVARGHLCRSSVDVLALDPRGYEGARRVLALFARTFERAEALDALNL</sequence>
<keyword evidence="3" id="KW-0149">Chlorophyll biosynthesis</keyword>
<reference evidence="4 5" key="1">
    <citation type="submission" date="2019-10" db="EMBL/GenBank/DDBJ databases">
        <title>Rubrobacter sp nov SCSIO 52915 isolated from a deep-sea sediment in the South China Sea.</title>
        <authorList>
            <person name="Chen R.W."/>
        </authorList>
    </citation>
    <scope>NUCLEOTIDE SEQUENCE [LARGE SCALE GENOMIC DNA]</scope>
    <source>
        <strain evidence="4 5">SCSIO 52915</strain>
    </source>
</reference>
<dbReference type="AlphaFoldDB" id="A0A6G8Q030"/>
<accession>A0A6G8Q030</accession>
<dbReference type="InterPro" id="IPR050293">
    <property type="entry name" value="LIPOR_BchN/ChlN"/>
</dbReference>
<evidence type="ECO:0000313" key="5">
    <source>
        <dbReference type="Proteomes" id="UP000502706"/>
    </source>
</evidence>
<evidence type="ECO:0000256" key="2">
    <source>
        <dbReference type="ARBA" id="ARBA00023002"/>
    </source>
</evidence>
<organism evidence="4 5">
    <name type="scientific">Rubrobacter marinus</name>
    <dbReference type="NCBI Taxonomy" id="2653852"/>
    <lineage>
        <taxon>Bacteria</taxon>
        <taxon>Bacillati</taxon>
        <taxon>Actinomycetota</taxon>
        <taxon>Rubrobacteria</taxon>
        <taxon>Rubrobacterales</taxon>
        <taxon>Rubrobacteraceae</taxon>
        <taxon>Rubrobacter</taxon>
    </lineage>
</organism>
<dbReference type="PANTHER" id="PTHR39429">
    <property type="entry name" value="LIGHT-INDEPENDENT PROTOCHLOROPHYLLIDE REDUCTASE SUBUNIT N"/>
    <property type="match status" value="1"/>
</dbReference>
<dbReference type="Proteomes" id="UP000502706">
    <property type="component" value="Chromosome"/>
</dbReference>
<evidence type="ECO:0008006" key="6">
    <source>
        <dbReference type="Google" id="ProtNLM"/>
    </source>
</evidence>